<dbReference type="RefSeq" id="WP_076340366.1">
    <property type="nucleotide sequence ID" value="NZ_CAMRDH010000056.1"/>
</dbReference>
<keyword evidence="1" id="KW-1133">Transmembrane helix</keyword>
<gene>
    <name evidence="2" type="ORF">BO225_00595</name>
</gene>
<evidence type="ECO:0000313" key="2">
    <source>
        <dbReference type="EMBL" id="OLU47964.1"/>
    </source>
</evidence>
<feature type="transmembrane region" description="Helical" evidence="1">
    <location>
        <begin position="99"/>
        <end position="119"/>
    </location>
</feature>
<dbReference type="GeneID" id="78274454"/>
<evidence type="ECO:0000256" key="1">
    <source>
        <dbReference type="SAM" id="Phobius"/>
    </source>
</evidence>
<dbReference type="STRING" id="1862672.BO225_00595"/>
<reference evidence="2 3" key="1">
    <citation type="submission" date="2016-11" db="EMBL/GenBank/DDBJ databases">
        <title>Description of two novel members of the family Erysipelotrichaceae: Ileibacterium lipovorans gen. nov., sp. nov. and Dubosiella newyorkensis, gen. nov., sp. nov.</title>
        <authorList>
            <person name="Cox L.M."/>
            <person name="Sohn J."/>
            <person name="Tyrrell K.L."/>
            <person name="Citron D.M."/>
            <person name="Lawson P.A."/>
            <person name="Patel N.B."/>
            <person name="Iizumi T."/>
            <person name="Perez-Perez G.I."/>
            <person name="Goldstein E.J."/>
            <person name="Blaser M.J."/>
        </authorList>
    </citation>
    <scope>NUCLEOTIDE SEQUENCE [LARGE SCALE GENOMIC DNA]</scope>
    <source>
        <strain evidence="2 3">NYU-BL-A4</strain>
    </source>
</reference>
<evidence type="ECO:0000313" key="3">
    <source>
        <dbReference type="Proteomes" id="UP000186705"/>
    </source>
</evidence>
<keyword evidence="1" id="KW-0472">Membrane</keyword>
<dbReference type="InterPro" id="IPR011990">
    <property type="entry name" value="TPR-like_helical_dom_sf"/>
</dbReference>
<protein>
    <submittedName>
        <fullName evidence="2">Uncharacterized protein</fullName>
    </submittedName>
</protein>
<feature type="transmembrane region" description="Helical" evidence="1">
    <location>
        <begin position="75"/>
        <end position="93"/>
    </location>
</feature>
<dbReference type="EMBL" id="MPKA01000021">
    <property type="protein sequence ID" value="OLU47964.1"/>
    <property type="molecule type" value="Genomic_DNA"/>
</dbReference>
<dbReference type="AlphaFoldDB" id="A0A1U7NQQ1"/>
<keyword evidence="1" id="KW-0812">Transmembrane</keyword>
<organism evidence="2 3">
    <name type="scientific">Dubosiella newyorkensis</name>
    <dbReference type="NCBI Taxonomy" id="1862672"/>
    <lineage>
        <taxon>Bacteria</taxon>
        <taxon>Bacillati</taxon>
        <taxon>Bacillota</taxon>
        <taxon>Erysipelotrichia</taxon>
        <taxon>Erysipelotrichales</taxon>
        <taxon>Erysipelotrichaceae</taxon>
        <taxon>Dubosiella</taxon>
    </lineage>
</organism>
<accession>A0A1U7NQQ1</accession>
<dbReference type="SUPFAM" id="SSF48452">
    <property type="entry name" value="TPR-like"/>
    <property type="match status" value="1"/>
</dbReference>
<feature type="transmembrane region" description="Helical" evidence="1">
    <location>
        <begin position="52"/>
        <end position="70"/>
    </location>
</feature>
<name>A0A1U7NQQ1_9FIRM</name>
<dbReference type="Proteomes" id="UP000186705">
    <property type="component" value="Unassembled WGS sequence"/>
</dbReference>
<sequence length="413" mass="47479">MWKYKCKTQFLILVAAFCVGVLLMAFTFSNSAITSAGIVPPEVLSFMKSNIVLTYAMGGLVVAGIVNAVLISQMLIPISAWAPYLIFMLLFMMPDTMLMISTFLVIPMMIVTLYGWLSLRSSTLSSLRARKISNDEEIVRIYQIHHQLLPEYKELAIKCRKQIDRISLIYALGIVAIFCIMFFINNIWILVLALLFYMMAFNALLRYRAQCFIPITKLLYENCDPQACFSAIVYYSTKRNKIKLTQKSLLAQCLIYMDDPELAQDILITYPRKDAASTLTYWSLMGYIDYMLKDEAALIRCKEEASKVRMNFGPTGVMIRSEEIASIENKIRLMNGDFNECKKYYLASLKHSPFPFQQVDASYYIALISFVQEDYNIAKMYFEKVVQLGNTMYFVKKAESYLTKINNLNLDVE</sequence>
<comment type="caution">
    <text evidence="2">The sequence shown here is derived from an EMBL/GenBank/DDBJ whole genome shotgun (WGS) entry which is preliminary data.</text>
</comment>
<keyword evidence="3" id="KW-1185">Reference proteome</keyword>
<feature type="transmembrane region" description="Helical" evidence="1">
    <location>
        <begin position="168"/>
        <end position="201"/>
    </location>
</feature>
<dbReference type="OrthoDB" id="1769785at2"/>
<proteinExistence type="predicted"/>